<reference evidence="4" key="1">
    <citation type="submission" date="2016-10" db="EMBL/GenBank/DDBJ databases">
        <authorList>
            <person name="Varghese N."/>
            <person name="Submissions S."/>
        </authorList>
    </citation>
    <scope>NUCLEOTIDE SEQUENCE [LARGE SCALE GENOMIC DNA]</scope>
    <source>
        <strain evidence="4">CGMCC 1.11012</strain>
    </source>
</reference>
<feature type="compositionally biased region" description="Basic and acidic residues" evidence="1">
    <location>
        <begin position="50"/>
        <end position="60"/>
    </location>
</feature>
<dbReference type="AlphaFoldDB" id="A0A1G8HZJ1"/>
<sequence length="203" mass="21922">MGSLIYIAVIILIAIFTNVNKAAKNKKKPNTRSGMPTFGGGGDNPLRRTGRPDAEEDKARSAGTGSGFPAPEGSRSSRDSSSYERHEHELAPAWEEPPQIPTPDYETGEGMSYEQPADQEDSVQARTERMQRELERLQAAYDGMAAYGLEKAADGPAAARMQGSASASLPGGAADSRQALRNGIIWAEILSPPRSRRPHSTRR</sequence>
<dbReference type="Proteomes" id="UP000199050">
    <property type="component" value="Unassembled WGS sequence"/>
</dbReference>
<keyword evidence="2" id="KW-1133">Transmembrane helix</keyword>
<keyword evidence="2" id="KW-0812">Transmembrane</keyword>
<feature type="region of interest" description="Disordered" evidence="1">
    <location>
        <begin position="23"/>
        <end position="130"/>
    </location>
</feature>
<gene>
    <name evidence="3" type="ORF">SAMN05216192_10379</name>
</gene>
<dbReference type="EMBL" id="FNDX01000003">
    <property type="protein sequence ID" value="SDI12106.1"/>
    <property type="molecule type" value="Genomic_DNA"/>
</dbReference>
<evidence type="ECO:0000256" key="2">
    <source>
        <dbReference type="SAM" id="Phobius"/>
    </source>
</evidence>
<keyword evidence="2" id="KW-0472">Membrane</keyword>
<keyword evidence="4" id="KW-1185">Reference proteome</keyword>
<evidence type="ECO:0000313" key="3">
    <source>
        <dbReference type="EMBL" id="SDI12106.1"/>
    </source>
</evidence>
<evidence type="ECO:0000256" key="1">
    <source>
        <dbReference type="SAM" id="MobiDB-lite"/>
    </source>
</evidence>
<name>A0A1G8HZJ1_9BACL</name>
<dbReference type="STRING" id="1174501.SAMN05216192_10379"/>
<organism evidence="3 4">
    <name type="scientific">Paenibacillus typhae</name>
    <dbReference type="NCBI Taxonomy" id="1174501"/>
    <lineage>
        <taxon>Bacteria</taxon>
        <taxon>Bacillati</taxon>
        <taxon>Bacillota</taxon>
        <taxon>Bacilli</taxon>
        <taxon>Bacillales</taxon>
        <taxon>Paenibacillaceae</taxon>
        <taxon>Paenibacillus</taxon>
    </lineage>
</organism>
<accession>A0A1G8HZJ1</accession>
<feature type="transmembrane region" description="Helical" evidence="2">
    <location>
        <begin position="6"/>
        <end position="23"/>
    </location>
</feature>
<dbReference type="RefSeq" id="WP_090712342.1">
    <property type="nucleotide sequence ID" value="NZ_CBCSKY010000001.1"/>
</dbReference>
<dbReference type="OrthoDB" id="1798639at2"/>
<protein>
    <submittedName>
        <fullName evidence="3">Uncharacterized protein</fullName>
    </submittedName>
</protein>
<evidence type="ECO:0000313" key="4">
    <source>
        <dbReference type="Proteomes" id="UP000199050"/>
    </source>
</evidence>
<feature type="compositionally biased region" description="Basic and acidic residues" evidence="1">
    <location>
        <begin position="75"/>
        <end position="90"/>
    </location>
</feature>
<proteinExistence type="predicted"/>